<dbReference type="InterPro" id="IPR027267">
    <property type="entry name" value="AH/BAR_dom_sf"/>
</dbReference>
<feature type="domain" description="Rho-GAP" evidence="3">
    <location>
        <begin position="403"/>
        <end position="607"/>
    </location>
</feature>
<dbReference type="SMART" id="SM00324">
    <property type="entry name" value="RhoGAP"/>
    <property type="match status" value="1"/>
</dbReference>
<dbReference type="PROSITE" id="PS50238">
    <property type="entry name" value="RHOGAP"/>
    <property type="match status" value="1"/>
</dbReference>
<feature type="region of interest" description="Disordered" evidence="2">
    <location>
        <begin position="642"/>
        <end position="737"/>
    </location>
</feature>
<reference evidence="5" key="1">
    <citation type="journal article" date="2014" name="Proc. Natl. Acad. Sci. U.S.A.">
        <title>Extensive sampling of basidiomycete genomes demonstrates inadequacy of the white-rot/brown-rot paradigm for wood decay fungi.</title>
        <authorList>
            <person name="Riley R."/>
            <person name="Salamov A.A."/>
            <person name="Brown D.W."/>
            <person name="Nagy L.G."/>
            <person name="Floudas D."/>
            <person name="Held B.W."/>
            <person name="Levasseur A."/>
            <person name="Lombard V."/>
            <person name="Morin E."/>
            <person name="Otillar R."/>
            <person name="Lindquist E.A."/>
            <person name="Sun H."/>
            <person name="LaButti K.M."/>
            <person name="Schmutz J."/>
            <person name="Jabbour D."/>
            <person name="Luo H."/>
            <person name="Baker S.E."/>
            <person name="Pisabarro A.G."/>
            <person name="Walton J.D."/>
            <person name="Blanchette R.A."/>
            <person name="Henrissat B."/>
            <person name="Martin F."/>
            <person name="Cullen D."/>
            <person name="Hibbett D.S."/>
            <person name="Grigoriev I.V."/>
        </authorList>
    </citation>
    <scope>NUCLEOTIDE SEQUENCE [LARGE SCALE GENOMIC DNA]</scope>
    <source>
        <strain evidence="5">PC15</strain>
    </source>
</reference>
<dbReference type="InterPro" id="IPR008936">
    <property type="entry name" value="Rho_GTPase_activation_prot"/>
</dbReference>
<dbReference type="Gene3D" id="1.20.1270.60">
    <property type="entry name" value="Arfaptin homology (AH) domain/BAR domain"/>
    <property type="match status" value="1"/>
</dbReference>
<evidence type="ECO:0000313" key="5">
    <source>
        <dbReference type="Proteomes" id="UP000027073"/>
    </source>
</evidence>
<dbReference type="HOGENOM" id="CLU_008682_1_1_1"/>
<dbReference type="GO" id="GO:0007165">
    <property type="term" value="P:signal transduction"/>
    <property type="evidence" value="ECO:0007669"/>
    <property type="project" value="InterPro"/>
</dbReference>
<feature type="region of interest" description="Disordered" evidence="2">
    <location>
        <begin position="611"/>
        <end position="630"/>
    </location>
</feature>
<dbReference type="VEuPathDB" id="FungiDB:PLEOSDRAFT_1062427"/>
<evidence type="ECO:0000259" key="3">
    <source>
        <dbReference type="PROSITE" id="PS50238"/>
    </source>
</evidence>
<dbReference type="CDD" id="cd00159">
    <property type="entry name" value="RhoGAP"/>
    <property type="match status" value="1"/>
</dbReference>
<dbReference type="SUPFAM" id="SSF48350">
    <property type="entry name" value="GTPase activation domain, GAP"/>
    <property type="match status" value="1"/>
</dbReference>
<accession>A0A067P1X9</accession>
<dbReference type="Pfam" id="PF00620">
    <property type="entry name" value="RhoGAP"/>
    <property type="match status" value="1"/>
</dbReference>
<dbReference type="InParanoid" id="A0A067P1X9"/>
<gene>
    <name evidence="4" type="ORF">PLEOSDRAFT_1062427</name>
</gene>
<evidence type="ECO:0000256" key="2">
    <source>
        <dbReference type="SAM" id="MobiDB-lite"/>
    </source>
</evidence>
<dbReference type="AlphaFoldDB" id="A0A067P1X9"/>
<dbReference type="Proteomes" id="UP000027073">
    <property type="component" value="Unassembled WGS sequence"/>
</dbReference>
<dbReference type="EMBL" id="KL198006">
    <property type="protein sequence ID" value="KDQ30407.1"/>
    <property type="molecule type" value="Genomic_DNA"/>
</dbReference>
<organism evidence="4 5">
    <name type="scientific">Pleurotus ostreatus (strain PC15)</name>
    <name type="common">Oyster mushroom</name>
    <dbReference type="NCBI Taxonomy" id="1137138"/>
    <lineage>
        <taxon>Eukaryota</taxon>
        <taxon>Fungi</taxon>
        <taxon>Dikarya</taxon>
        <taxon>Basidiomycota</taxon>
        <taxon>Agaricomycotina</taxon>
        <taxon>Agaricomycetes</taxon>
        <taxon>Agaricomycetidae</taxon>
        <taxon>Agaricales</taxon>
        <taxon>Pleurotineae</taxon>
        <taxon>Pleurotaceae</taxon>
        <taxon>Pleurotus</taxon>
    </lineage>
</organism>
<keyword evidence="1" id="KW-0343">GTPase activation</keyword>
<dbReference type="InterPro" id="IPR050729">
    <property type="entry name" value="Rho-GAP"/>
</dbReference>
<name>A0A067P1X9_PLEO1</name>
<dbReference type="GO" id="GO:0005737">
    <property type="term" value="C:cytoplasm"/>
    <property type="evidence" value="ECO:0007669"/>
    <property type="project" value="TreeGrafter"/>
</dbReference>
<sequence length="850" mass="94070">MDNIPASRPSSDSHAPLTNNQGPIPLFDLHLKFLADSYVAFFLERKRIEEAYVDSLMRLHRKAKSLDAFLDDRSPNSPVSPQSHSVYHDQLTTARSAWSEARDSVEREAQTRHAFLNTLNIDCLNPLVSLRESQERTRKRIKEDLKDSSIKYQEYAENVLPKLRGRYVKRFAEVEEIRGDGRKPGNLNGQGLSNPYANLSQSFAANGGRPTVTSPQPLRALDRRPSGSTRPSAGGPRNRSPSTSTPFADLAQQGKKQLGHFITFLDRDKSMKGSNKGEELVKAKREAEEADREYRKGVHWLETLRLRKQKTMEAGYQSLITFVEEEAQIVKNVLGRYADNVIATTTTQTQLYTHLRMVVDKVSPETDVKRIATRIPPIEDIVPEPILYEHGQVGECKDLLFGFSLSDYATAKGLRDGEVPKIVRMCIEEVDQRGLEMEGIYRVSGRVAVIKDLQHTIEKDEASFDFAKRNPRDDIYAVASLLKLYLRELPEPLFKFPLQDRIQHTESLAAHKSNNFPLLRSKLRRLPPVHQATLKALLEHLARVAARQEKNKMGPKNLAIVFGAVVFGEDENMGVGDGLFILPRGSILTRSQDTLMEDMITHAHILCSDEHMNDAPLPPTPLGDPEPIAYGSKTTRVLSQLAPLTPQKSHRKTASTSTARDFTPKVPNRPAGSIHPSARSGRGENGGSNADVPPALPARPPRTHSRNPSTQSQSQVTPTPSLLTTAPPAGISAPLGIDSAVSTSSTATQGSIAFPRTVDAPPSPTPHRVSIQRRSLQDTAPAIEHVGDTNRAPPETHPMGAWPPSAVTPRTDYNPELPPERSPSADSDGSWISAVDNTGDMDESWPSQHH</sequence>
<dbReference type="PANTHER" id="PTHR23176:SF134">
    <property type="entry name" value="RHO-TYPE GTPASE-ACTIVATING PROTEIN"/>
    <property type="match status" value="1"/>
</dbReference>
<dbReference type="SUPFAM" id="SSF103657">
    <property type="entry name" value="BAR/IMD domain-like"/>
    <property type="match status" value="1"/>
</dbReference>
<feature type="compositionally biased region" description="Polar residues" evidence="2">
    <location>
        <begin position="706"/>
        <end position="716"/>
    </location>
</feature>
<evidence type="ECO:0000256" key="1">
    <source>
        <dbReference type="ARBA" id="ARBA00022468"/>
    </source>
</evidence>
<dbReference type="PANTHER" id="PTHR23176">
    <property type="entry name" value="RHO/RAC/CDC GTPASE-ACTIVATING PROTEIN"/>
    <property type="match status" value="1"/>
</dbReference>
<protein>
    <recommendedName>
        <fullName evidence="3">Rho-GAP domain-containing protein</fullName>
    </recommendedName>
</protein>
<dbReference type="STRING" id="1137138.A0A067P1X9"/>
<dbReference type="GO" id="GO:0005096">
    <property type="term" value="F:GTPase activator activity"/>
    <property type="evidence" value="ECO:0007669"/>
    <property type="project" value="UniProtKB-KW"/>
</dbReference>
<feature type="region of interest" description="Disordered" evidence="2">
    <location>
        <begin position="179"/>
        <end position="247"/>
    </location>
</feature>
<evidence type="ECO:0000313" key="4">
    <source>
        <dbReference type="EMBL" id="KDQ30407.1"/>
    </source>
</evidence>
<feature type="compositionally biased region" description="Polar residues" evidence="2">
    <location>
        <begin position="187"/>
        <end position="204"/>
    </location>
</feature>
<proteinExistence type="predicted"/>
<dbReference type="OrthoDB" id="79452at2759"/>
<dbReference type="InterPro" id="IPR000198">
    <property type="entry name" value="RhoGAP_dom"/>
</dbReference>
<feature type="compositionally biased region" description="Low complexity" evidence="2">
    <location>
        <begin position="717"/>
        <end position="729"/>
    </location>
</feature>
<feature type="region of interest" description="Disordered" evidence="2">
    <location>
        <begin position="752"/>
        <end position="850"/>
    </location>
</feature>
<dbReference type="Gene3D" id="1.10.555.10">
    <property type="entry name" value="Rho GTPase activation protein"/>
    <property type="match status" value="1"/>
</dbReference>